<feature type="domain" description="M23ase beta-sheet core" evidence="2">
    <location>
        <begin position="271"/>
        <end position="366"/>
    </location>
</feature>
<evidence type="ECO:0000313" key="4">
    <source>
        <dbReference type="Proteomes" id="UP000663791"/>
    </source>
</evidence>
<accession>A0A938Y8B0</accession>
<feature type="compositionally biased region" description="Basic residues" evidence="1">
    <location>
        <begin position="123"/>
        <end position="132"/>
    </location>
</feature>
<dbReference type="GO" id="GO:0004222">
    <property type="term" value="F:metalloendopeptidase activity"/>
    <property type="evidence" value="ECO:0007669"/>
    <property type="project" value="TreeGrafter"/>
</dbReference>
<dbReference type="InterPro" id="IPR016047">
    <property type="entry name" value="M23ase_b-sheet_dom"/>
</dbReference>
<organism evidence="3 4">
    <name type="scientific">Nocardioides faecalis</name>
    <dbReference type="NCBI Taxonomy" id="2803858"/>
    <lineage>
        <taxon>Bacteria</taxon>
        <taxon>Bacillati</taxon>
        <taxon>Actinomycetota</taxon>
        <taxon>Actinomycetes</taxon>
        <taxon>Propionibacteriales</taxon>
        <taxon>Nocardioidaceae</taxon>
        <taxon>Nocardioides</taxon>
    </lineage>
</organism>
<dbReference type="AlphaFoldDB" id="A0A938Y8B0"/>
<evidence type="ECO:0000313" key="3">
    <source>
        <dbReference type="EMBL" id="MBM9459690.1"/>
    </source>
</evidence>
<dbReference type="CDD" id="cd12797">
    <property type="entry name" value="M23_peptidase"/>
    <property type="match status" value="1"/>
</dbReference>
<dbReference type="Pfam" id="PF01551">
    <property type="entry name" value="Peptidase_M23"/>
    <property type="match status" value="1"/>
</dbReference>
<dbReference type="InterPro" id="IPR011055">
    <property type="entry name" value="Dup_hybrid_motif"/>
</dbReference>
<dbReference type="Gene3D" id="2.70.70.10">
    <property type="entry name" value="Glucose Permease (Domain IIA)"/>
    <property type="match status" value="1"/>
</dbReference>
<name>A0A938Y8B0_9ACTN</name>
<gene>
    <name evidence="3" type="ORF">JK386_07225</name>
</gene>
<dbReference type="InterPro" id="IPR050570">
    <property type="entry name" value="Cell_wall_metabolism_enzyme"/>
</dbReference>
<keyword evidence="4" id="KW-1185">Reference proteome</keyword>
<dbReference type="SUPFAM" id="SSF51261">
    <property type="entry name" value="Duplicated hybrid motif"/>
    <property type="match status" value="1"/>
</dbReference>
<reference evidence="3" key="1">
    <citation type="submission" date="2021-01" db="EMBL/GenBank/DDBJ databases">
        <title>Novel species in genus Nocardioides.</title>
        <authorList>
            <person name="Zhang G."/>
        </authorList>
    </citation>
    <scope>NUCLEOTIDE SEQUENCE</scope>
    <source>
        <strain evidence="3">Zg-536</strain>
    </source>
</reference>
<sequence length="377" mass="39097">MGSHRADHRAPRRRSTSPASTRAAQSKYVGKRVAGRQDELAATPALAPELHAVDLSLEAEPIVLMEPQAPVSLPAEAPAPTYRDLAGILDRAPTVELPALGDIALDALTDSSTTQLRPVQPAGKRRAVRPAGRRGPLPRGLPAMPVVAGVATLAVAMGGAVVSAEPELVSASDKHATSANAMTGSFGTGAVGERTEKLSRDSDREALAQAAGTELVEEVSRHAEERNSALGELAQAAEKEAAEIALNRWVLPLSGYRLTATYGQYGLWASYHTGLDFAAPTGTPLRAVTNATVTSVGFDGAYGNKTVLTLEDGTEIWYCHQSSTSVSPGDKVRAGQVIGAVGSTGHVTGPHLHLEVRPGGGDPVDPAAALRVHGVTP</sequence>
<dbReference type="Proteomes" id="UP000663791">
    <property type="component" value="Unassembled WGS sequence"/>
</dbReference>
<evidence type="ECO:0000259" key="2">
    <source>
        <dbReference type="Pfam" id="PF01551"/>
    </source>
</evidence>
<feature type="region of interest" description="Disordered" evidence="1">
    <location>
        <begin position="114"/>
        <end position="137"/>
    </location>
</feature>
<evidence type="ECO:0000256" key="1">
    <source>
        <dbReference type="SAM" id="MobiDB-lite"/>
    </source>
</evidence>
<protein>
    <submittedName>
        <fullName evidence="3">Peptidoglycan DD-metalloendopeptidase family protein</fullName>
    </submittedName>
</protein>
<dbReference type="PANTHER" id="PTHR21666">
    <property type="entry name" value="PEPTIDASE-RELATED"/>
    <property type="match status" value="1"/>
</dbReference>
<dbReference type="RefSeq" id="WP_205290995.1">
    <property type="nucleotide sequence ID" value="NZ_CP074406.1"/>
</dbReference>
<proteinExistence type="predicted"/>
<comment type="caution">
    <text evidence="3">The sequence shown here is derived from an EMBL/GenBank/DDBJ whole genome shotgun (WGS) entry which is preliminary data.</text>
</comment>
<dbReference type="EMBL" id="JAERTX010000005">
    <property type="protein sequence ID" value="MBM9459690.1"/>
    <property type="molecule type" value="Genomic_DNA"/>
</dbReference>
<dbReference type="PANTHER" id="PTHR21666:SF270">
    <property type="entry name" value="MUREIN HYDROLASE ACTIVATOR ENVC"/>
    <property type="match status" value="1"/>
</dbReference>
<feature type="region of interest" description="Disordered" evidence="1">
    <location>
        <begin position="1"/>
        <end position="37"/>
    </location>
</feature>